<dbReference type="GO" id="GO:0005524">
    <property type="term" value="F:ATP binding"/>
    <property type="evidence" value="ECO:0007669"/>
    <property type="project" value="UniProtKB-KW"/>
</dbReference>
<dbReference type="STRING" id="1747903.ASR47_100488"/>
<dbReference type="EC" id="2.7.13.3" evidence="3"/>
<dbReference type="CDD" id="cd00082">
    <property type="entry name" value="HisKA"/>
    <property type="match status" value="1"/>
</dbReference>
<dbReference type="Gene3D" id="1.10.287.130">
    <property type="match status" value="1"/>
</dbReference>
<dbReference type="InterPro" id="IPR003594">
    <property type="entry name" value="HATPase_dom"/>
</dbReference>
<dbReference type="PROSITE" id="PS50110">
    <property type="entry name" value="RESPONSE_REGULATORY"/>
    <property type="match status" value="1"/>
</dbReference>
<evidence type="ECO:0000256" key="16">
    <source>
        <dbReference type="PROSITE-ProRule" id="PRU00110"/>
    </source>
</evidence>
<dbReference type="SUPFAM" id="SSF47226">
    <property type="entry name" value="Histidine-containing phosphotransfer domain, HPT domain"/>
    <property type="match status" value="1"/>
</dbReference>
<organism evidence="23 24">
    <name type="scientific">Janthinobacterium psychrotolerans</name>
    <dbReference type="NCBI Taxonomy" id="1747903"/>
    <lineage>
        <taxon>Bacteria</taxon>
        <taxon>Pseudomonadati</taxon>
        <taxon>Pseudomonadota</taxon>
        <taxon>Betaproteobacteria</taxon>
        <taxon>Burkholderiales</taxon>
        <taxon>Oxalobacteraceae</taxon>
        <taxon>Janthinobacterium</taxon>
    </lineage>
</organism>
<keyword evidence="11" id="KW-0902">Two-component regulatory system</keyword>
<evidence type="ECO:0000256" key="7">
    <source>
        <dbReference type="ARBA" id="ARBA00022729"/>
    </source>
</evidence>
<dbReference type="InterPro" id="IPR004358">
    <property type="entry name" value="Sig_transdc_His_kin-like_C"/>
</dbReference>
<evidence type="ECO:0000256" key="11">
    <source>
        <dbReference type="ARBA" id="ARBA00023012"/>
    </source>
</evidence>
<evidence type="ECO:0000313" key="24">
    <source>
        <dbReference type="Proteomes" id="UP000092713"/>
    </source>
</evidence>
<keyword evidence="8" id="KW-0547">Nucleotide-binding</keyword>
<dbReference type="InterPro" id="IPR001789">
    <property type="entry name" value="Sig_transdc_resp-reg_receiver"/>
</dbReference>
<dbReference type="EMBL" id="LOCQ01000059">
    <property type="protein sequence ID" value="OBV37816.1"/>
    <property type="molecule type" value="Genomic_DNA"/>
</dbReference>
<evidence type="ECO:0000259" key="20">
    <source>
        <dbReference type="PROSITE" id="PS50109"/>
    </source>
</evidence>
<evidence type="ECO:0000256" key="5">
    <source>
        <dbReference type="ARBA" id="ARBA00022553"/>
    </source>
</evidence>
<feature type="domain" description="Histidine kinase" evidence="20">
    <location>
        <begin position="473"/>
        <end position="694"/>
    </location>
</feature>
<dbReference type="RefSeq" id="WP_065309362.1">
    <property type="nucleotide sequence ID" value="NZ_LOCQ01000059.1"/>
</dbReference>
<protein>
    <recommendedName>
        <fullName evidence="15">Virulence sensor protein BvgS</fullName>
        <ecNumber evidence="3">2.7.13.3</ecNumber>
    </recommendedName>
</protein>
<dbReference type="CDD" id="cd16922">
    <property type="entry name" value="HATPase_EvgS-ArcB-TorS-like"/>
    <property type="match status" value="1"/>
</dbReference>
<dbReference type="Pfam" id="PF00072">
    <property type="entry name" value="Response_reg"/>
    <property type="match status" value="1"/>
</dbReference>
<keyword evidence="6" id="KW-0812">Transmembrane</keyword>
<accession>A0A1A7BW62</accession>
<evidence type="ECO:0000256" key="3">
    <source>
        <dbReference type="ARBA" id="ARBA00012438"/>
    </source>
</evidence>
<evidence type="ECO:0000259" key="21">
    <source>
        <dbReference type="PROSITE" id="PS50110"/>
    </source>
</evidence>
<proteinExistence type="predicted"/>
<feature type="signal peptide" evidence="19">
    <location>
        <begin position="1"/>
        <end position="23"/>
    </location>
</feature>
<dbReference type="SUPFAM" id="SSF55785">
    <property type="entry name" value="PYP-like sensor domain (PAS domain)"/>
    <property type="match status" value="1"/>
</dbReference>
<feature type="modified residue" description="Phosphohistidine" evidence="16">
    <location>
        <position position="918"/>
    </location>
</feature>
<evidence type="ECO:0000256" key="13">
    <source>
        <dbReference type="ARBA" id="ARBA00023136"/>
    </source>
</evidence>
<dbReference type="InterPro" id="IPR000014">
    <property type="entry name" value="PAS"/>
</dbReference>
<dbReference type="NCBIfam" id="TIGR00229">
    <property type="entry name" value="sensory_box"/>
    <property type="match status" value="1"/>
</dbReference>
<gene>
    <name evidence="23" type="ORF">ASR47_100488</name>
</gene>
<dbReference type="PROSITE" id="PS50894">
    <property type="entry name" value="HPT"/>
    <property type="match status" value="1"/>
</dbReference>
<feature type="domain" description="Response regulatory" evidence="21">
    <location>
        <begin position="719"/>
        <end position="837"/>
    </location>
</feature>
<dbReference type="Gene3D" id="3.30.565.10">
    <property type="entry name" value="Histidine kinase-like ATPase, C-terminal domain"/>
    <property type="match status" value="1"/>
</dbReference>
<dbReference type="AlphaFoldDB" id="A0A1A7BW62"/>
<keyword evidence="4" id="KW-1003">Cell membrane</keyword>
<dbReference type="InterPro" id="IPR036890">
    <property type="entry name" value="HATPase_C_sf"/>
</dbReference>
<dbReference type="PATRIC" id="fig|1747903.4.peg.1347"/>
<feature type="domain" description="HPt" evidence="22">
    <location>
        <begin position="879"/>
        <end position="976"/>
    </location>
</feature>
<comment type="function">
    <text evidence="14">Member of the two-component regulatory system BvgS/BvgA. Phosphorylates BvgA via a four-step phosphorelay in response to environmental signals.</text>
</comment>
<dbReference type="Proteomes" id="UP000092713">
    <property type="component" value="Unassembled WGS sequence"/>
</dbReference>
<feature type="modified residue" description="4-aspartylphosphate" evidence="17">
    <location>
        <position position="770"/>
    </location>
</feature>
<keyword evidence="12" id="KW-0843">Virulence</keyword>
<dbReference type="CDD" id="cd12914">
    <property type="entry name" value="PDC1_DGC_like"/>
    <property type="match status" value="1"/>
</dbReference>
<sequence length="1063" mass="113051">MEWLGLAAALLMAGAALSLSHLAEQARQYHAERERLGVLSALMANNIEADLAATNAALAGIIHDYLAGPAAIGQGVELARRLDAIVAAMPGVRALAVLDKSGLATAASAPDVIGKNFSGRAYFQALLRTPDASALHVAAPYRSFRDDLVISVARMVTGAAGNFDGVVVATLDPAYFKAKFHTAMYASDVWGVLMHGDGRQILSYPLSGAVDGDDLDRPGSFFRRHRDSALPASILRGTLHDNGEARVMAINTVRPDALKMDRALMIGLSRSEAAIAAPLQRQAWTWLLASGLVTLASSALLYWLQRRRAYHAALQEKRDEERQALLAMTSSEARFRTLIEDAPLAIAILRGGYFLYSNPRYRALHGYAPHDDLGGLPWHSMIAPQSRASLAASAAMIDADSPDEQRFEALGLGKQGSLVPVFKTTARVLLADGPATLVFAQDISAQKHAEQEMRLAHDAAQAASLTKAQFLANMSHEIRSPLNAILGMAWLLERARLDAEAQDMVRKVRAAGQSLLSIVNDVLDMSKIEAGHMRIEQAPFRLADVLATVAAGMAVAANGKALELLIDAPPVGVVRLVGDALRLEQVLVNLTGNAVKFTAAGQVELRIAVADCENEQVRLRFCVRDSGIGIADDKREAIFSPFTQADDSTTRRFGGTGLGLTICRQLVQLMGGELSVDSQLGAGSAFSFTIPLRMLPEAPADLDVAPPAQSSGRALQDVCVLVVDDSDINREVAGHILQDQGAHAVFASDGRQALDWLCAHPAQADIVLMDVQMPVMDGIEATRRLRAMRQFETLPIIALTAGAFQEQRAVALRAGMNDFISKPFDVPLAIALIARLHRCHGGAAPAMAPPPAQNSPEAPQPAAAGAALDPVRGMAQWLDEAPYRHHLGRFGTSHADSASRMRQQLGAGDTGAMLALAHALSGIAANLALPGVARAARGVERLLLASRDQHAIDEVNGALDVLEQELARAQRAIAVHLAALPPAPQLAQEAPAPLAALLGQLLAVLDQDDPAPAEPLLGQLRAWLPGAQLEPVTTALSNFDFRAARAAVGILAARQLAHAEEHS</sequence>
<dbReference type="Gene3D" id="3.40.50.2300">
    <property type="match status" value="1"/>
</dbReference>
<dbReference type="InterPro" id="IPR035965">
    <property type="entry name" value="PAS-like_dom_sf"/>
</dbReference>
<dbReference type="GO" id="GO:0000155">
    <property type="term" value="F:phosphorelay sensor kinase activity"/>
    <property type="evidence" value="ECO:0007669"/>
    <property type="project" value="InterPro"/>
</dbReference>
<dbReference type="Gene3D" id="1.20.120.160">
    <property type="entry name" value="HPT domain"/>
    <property type="match status" value="1"/>
</dbReference>
<evidence type="ECO:0000256" key="1">
    <source>
        <dbReference type="ARBA" id="ARBA00000085"/>
    </source>
</evidence>
<dbReference type="Pfam" id="PF02518">
    <property type="entry name" value="HATPase_c"/>
    <property type="match status" value="1"/>
</dbReference>
<dbReference type="PANTHER" id="PTHR45339">
    <property type="entry name" value="HYBRID SIGNAL TRANSDUCTION HISTIDINE KINASE J"/>
    <property type="match status" value="1"/>
</dbReference>
<dbReference type="InterPro" id="IPR008207">
    <property type="entry name" value="Sig_transdc_His_kin_Hpt_dom"/>
</dbReference>
<dbReference type="InterPro" id="IPR036641">
    <property type="entry name" value="HPT_dom_sf"/>
</dbReference>
<evidence type="ECO:0000256" key="10">
    <source>
        <dbReference type="ARBA" id="ARBA00022989"/>
    </source>
</evidence>
<dbReference type="PROSITE" id="PS50109">
    <property type="entry name" value="HIS_KIN"/>
    <property type="match status" value="1"/>
</dbReference>
<dbReference type="SUPFAM" id="SSF55874">
    <property type="entry name" value="ATPase domain of HSP90 chaperone/DNA topoisomerase II/histidine kinase"/>
    <property type="match status" value="1"/>
</dbReference>
<dbReference type="SMART" id="SM00387">
    <property type="entry name" value="HATPase_c"/>
    <property type="match status" value="1"/>
</dbReference>
<name>A0A1A7BW62_9BURK</name>
<evidence type="ECO:0000313" key="23">
    <source>
        <dbReference type="EMBL" id="OBV37816.1"/>
    </source>
</evidence>
<evidence type="ECO:0000256" key="19">
    <source>
        <dbReference type="SAM" id="SignalP"/>
    </source>
</evidence>
<keyword evidence="9" id="KW-0067">ATP-binding</keyword>
<feature type="coiled-coil region" evidence="18">
    <location>
        <begin position="952"/>
        <end position="979"/>
    </location>
</feature>
<keyword evidence="18" id="KW-0175">Coiled coil</keyword>
<keyword evidence="10" id="KW-1133">Transmembrane helix</keyword>
<dbReference type="SMART" id="SM00388">
    <property type="entry name" value="HisKA"/>
    <property type="match status" value="1"/>
</dbReference>
<evidence type="ECO:0000256" key="18">
    <source>
        <dbReference type="SAM" id="Coils"/>
    </source>
</evidence>
<evidence type="ECO:0000256" key="2">
    <source>
        <dbReference type="ARBA" id="ARBA00004651"/>
    </source>
</evidence>
<dbReference type="InterPro" id="IPR011006">
    <property type="entry name" value="CheY-like_superfamily"/>
</dbReference>
<dbReference type="SMART" id="SM00448">
    <property type="entry name" value="REC"/>
    <property type="match status" value="1"/>
</dbReference>
<dbReference type="PRINTS" id="PR00344">
    <property type="entry name" value="BCTRLSENSOR"/>
</dbReference>
<dbReference type="SUPFAM" id="SSF52172">
    <property type="entry name" value="CheY-like"/>
    <property type="match status" value="1"/>
</dbReference>
<keyword evidence="13" id="KW-0472">Membrane</keyword>
<keyword evidence="24" id="KW-1185">Reference proteome</keyword>
<evidence type="ECO:0000256" key="17">
    <source>
        <dbReference type="PROSITE-ProRule" id="PRU00169"/>
    </source>
</evidence>
<evidence type="ECO:0000256" key="15">
    <source>
        <dbReference type="ARBA" id="ARBA00070152"/>
    </source>
</evidence>
<evidence type="ECO:0000256" key="8">
    <source>
        <dbReference type="ARBA" id="ARBA00022741"/>
    </source>
</evidence>
<dbReference type="Pfam" id="PF01627">
    <property type="entry name" value="Hpt"/>
    <property type="match status" value="1"/>
</dbReference>
<comment type="caution">
    <text evidence="23">The sequence shown here is derived from an EMBL/GenBank/DDBJ whole genome shotgun (WGS) entry which is preliminary data.</text>
</comment>
<dbReference type="CDD" id="cd17546">
    <property type="entry name" value="REC_hyHK_CKI1_RcsC-like"/>
    <property type="match status" value="1"/>
</dbReference>
<dbReference type="Gene3D" id="3.30.450.20">
    <property type="entry name" value="PAS domain"/>
    <property type="match status" value="2"/>
</dbReference>
<evidence type="ECO:0000256" key="14">
    <source>
        <dbReference type="ARBA" id="ARBA00058004"/>
    </source>
</evidence>
<dbReference type="GO" id="GO:0005886">
    <property type="term" value="C:plasma membrane"/>
    <property type="evidence" value="ECO:0007669"/>
    <property type="project" value="UniProtKB-SubCell"/>
</dbReference>
<dbReference type="SUPFAM" id="SSF47384">
    <property type="entry name" value="Homodimeric domain of signal transducing histidine kinase"/>
    <property type="match status" value="1"/>
</dbReference>
<keyword evidence="7 19" id="KW-0732">Signal</keyword>
<evidence type="ECO:0000256" key="6">
    <source>
        <dbReference type="ARBA" id="ARBA00022692"/>
    </source>
</evidence>
<comment type="subcellular location">
    <subcellularLocation>
        <location evidence="2">Cell membrane</location>
        <topology evidence="2">Multi-pass membrane protein</topology>
    </subcellularLocation>
</comment>
<evidence type="ECO:0000259" key="22">
    <source>
        <dbReference type="PROSITE" id="PS50894"/>
    </source>
</evidence>
<dbReference type="Pfam" id="PF13188">
    <property type="entry name" value="PAS_8"/>
    <property type="match status" value="1"/>
</dbReference>
<dbReference type="InterPro" id="IPR005467">
    <property type="entry name" value="His_kinase_dom"/>
</dbReference>
<dbReference type="PANTHER" id="PTHR45339:SF1">
    <property type="entry name" value="HYBRID SIGNAL TRANSDUCTION HISTIDINE KINASE J"/>
    <property type="match status" value="1"/>
</dbReference>
<dbReference type="InterPro" id="IPR036097">
    <property type="entry name" value="HisK_dim/P_sf"/>
</dbReference>
<evidence type="ECO:0000256" key="9">
    <source>
        <dbReference type="ARBA" id="ARBA00022840"/>
    </source>
</evidence>
<dbReference type="InterPro" id="IPR003661">
    <property type="entry name" value="HisK_dim/P_dom"/>
</dbReference>
<evidence type="ECO:0000256" key="12">
    <source>
        <dbReference type="ARBA" id="ARBA00023026"/>
    </source>
</evidence>
<dbReference type="FunFam" id="3.30.565.10:FF:000010">
    <property type="entry name" value="Sensor histidine kinase RcsC"/>
    <property type="match status" value="1"/>
</dbReference>
<comment type="catalytic activity">
    <reaction evidence="1">
        <text>ATP + protein L-histidine = ADP + protein N-phospho-L-histidine.</text>
        <dbReference type="EC" id="2.7.13.3"/>
    </reaction>
</comment>
<evidence type="ECO:0000256" key="4">
    <source>
        <dbReference type="ARBA" id="ARBA00022475"/>
    </source>
</evidence>
<keyword evidence="5 17" id="KW-0597">Phosphoprotein</keyword>
<feature type="chain" id="PRO_5008355361" description="Virulence sensor protein BvgS" evidence="19">
    <location>
        <begin position="24"/>
        <end position="1063"/>
    </location>
</feature>
<dbReference type="Pfam" id="PF00512">
    <property type="entry name" value="HisKA"/>
    <property type="match status" value="1"/>
</dbReference>
<reference evidence="23 24" key="1">
    <citation type="submission" date="2016-04" db="EMBL/GenBank/DDBJ databases">
        <title>Draft genome sequence of Janthinobacterium psychrotolerans sp. nov., isolated from freshwater sediments in Denmark.</title>
        <authorList>
            <person name="Gong X."/>
            <person name="Skrivergaard S."/>
            <person name="Korsgaard B.S."/>
            <person name="Schreiber L."/>
            <person name="Marshall I.P."/>
            <person name="Finster K."/>
            <person name="Schramm A."/>
        </authorList>
    </citation>
    <scope>NUCLEOTIDE SEQUENCE [LARGE SCALE GENOMIC DNA]</scope>
    <source>
        <strain evidence="23 24">S3-2</strain>
    </source>
</reference>